<gene>
    <name evidence="3" type="ORF">ATNIH1004_003177</name>
</gene>
<protein>
    <recommendedName>
        <fullName evidence="2">DUF7708 domain-containing protein</fullName>
    </recommendedName>
</protein>
<dbReference type="EMBL" id="QUQM01000001">
    <property type="protein sequence ID" value="KAA8650490.1"/>
    <property type="molecule type" value="Genomic_DNA"/>
</dbReference>
<dbReference type="OrthoDB" id="4840035at2759"/>
<sequence>MSPQSLAVPSAPPPSEDDQFTSSVWRKRYDKRPLSSNAVVAILDVEYNELAQSWKRFQDSLPSEDHVEFQERAQIAEDVFRVVQNVQTVWMSSSKQRLFMRSMALCDKFLSTLDPHSMLLVALPKNEFYVSLFYGVLQSILKASANYPRLAEGLIKILVQMNQSICFQEGGNNSLLSKDSIHSVARFYSLIFFLLGELMDWYVRSSKCRQLKSLNQDIYSDFRGLVWSIRRSANDIVRGFPDEMDLDDTDYENRRNLMQNSDLLLWEEARLSQIGLQKLDRRLAAQNAMTRQLIWEIQHNASERLKMNKEREILLSQMLNSVSQRMRPVSQQSSGIACLTTTAAQDLGMQEGYLGLEEPLELTLPFAQDTSRFKWSQGFKHKYTRVELQFASKHLQDFFNCDDQVADFEPDMTVIAEDSLTASLHHWATSAHSQALAVGGSPSTGFLSPVALVSACYACFSRQAKLPVISHFCSLPPKAREGMTLFEQGLIALTYSLIRQLIDYLPPVLVGHTACNLSAERFSPLDGTMTSWKEVLSLIDILLHYAPPLVVCVIDGLDVIQDASTDQHIRSLVRTLLTHTRHQAARMPDGSESQSVLLKVLFTVAGRPSSLVETLSENQLILSESNKNDDVAAVDQTLNPDVGVVMMNA</sequence>
<dbReference type="VEuPathDB" id="FungiDB:EYZ11_007664"/>
<dbReference type="Pfam" id="PF24809">
    <property type="entry name" value="DUF7708"/>
    <property type="match status" value="1"/>
</dbReference>
<dbReference type="VEuPathDB" id="FungiDB:EYZ11_007665"/>
<dbReference type="InterPro" id="IPR056125">
    <property type="entry name" value="DUF7708"/>
</dbReference>
<dbReference type="GeneID" id="54325879"/>
<proteinExistence type="predicted"/>
<comment type="caution">
    <text evidence="3">The sequence shown here is derived from an EMBL/GenBank/DDBJ whole genome shotgun (WGS) entry which is preliminary data.</text>
</comment>
<evidence type="ECO:0000256" key="1">
    <source>
        <dbReference type="SAM" id="MobiDB-lite"/>
    </source>
</evidence>
<dbReference type="RefSeq" id="XP_033429851.1">
    <property type="nucleotide sequence ID" value="XM_033567856.1"/>
</dbReference>
<name>A0A5M9MYQ4_9EURO</name>
<evidence type="ECO:0000313" key="3">
    <source>
        <dbReference type="EMBL" id="KAA8650490.1"/>
    </source>
</evidence>
<evidence type="ECO:0000313" key="4">
    <source>
        <dbReference type="Proteomes" id="UP000324241"/>
    </source>
</evidence>
<feature type="region of interest" description="Disordered" evidence="1">
    <location>
        <begin position="1"/>
        <end position="22"/>
    </location>
</feature>
<feature type="domain" description="DUF7708" evidence="2">
    <location>
        <begin position="124"/>
        <end position="236"/>
    </location>
</feature>
<dbReference type="PANTHER" id="PTHR40619">
    <property type="entry name" value="FUNGAL STAND N-TERMINAL GOODBYE DOMAIN-CONTAINING PROTEIN"/>
    <property type="match status" value="1"/>
</dbReference>
<accession>A0A5M9MYQ4</accession>
<dbReference type="PANTHER" id="PTHR40619:SF3">
    <property type="entry name" value="FUNGAL STAND N-TERMINAL GOODBYE DOMAIN-CONTAINING PROTEIN"/>
    <property type="match status" value="1"/>
</dbReference>
<dbReference type="Proteomes" id="UP000324241">
    <property type="component" value="Unassembled WGS sequence"/>
</dbReference>
<organism evidence="3 4">
    <name type="scientific">Aspergillus tanneri</name>
    <dbReference type="NCBI Taxonomy" id="1220188"/>
    <lineage>
        <taxon>Eukaryota</taxon>
        <taxon>Fungi</taxon>
        <taxon>Dikarya</taxon>
        <taxon>Ascomycota</taxon>
        <taxon>Pezizomycotina</taxon>
        <taxon>Eurotiomycetes</taxon>
        <taxon>Eurotiomycetidae</taxon>
        <taxon>Eurotiales</taxon>
        <taxon>Aspergillaceae</taxon>
        <taxon>Aspergillus</taxon>
        <taxon>Aspergillus subgen. Circumdati</taxon>
    </lineage>
</organism>
<dbReference type="AlphaFoldDB" id="A0A5M9MYQ4"/>
<reference evidence="3 4" key="1">
    <citation type="submission" date="2019-08" db="EMBL/GenBank/DDBJ databases">
        <title>The genome sequence of a newly discovered highly antifungal drug resistant Aspergillus species, Aspergillus tanneri NIH 1004.</title>
        <authorList>
            <person name="Mounaud S."/>
            <person name="Singh I."/>
            <person name="Joardar V."/>
            <person name="Pakala S."/>
            <person name="Pakala S."/>
            <person name="Venepally P."/>
            <person name="Chung J.K."/>
            <person name="Losada L."/>
            <person name="Nierman W.C."/>
        </authorList>
    </citation>
    <scope>NUCLEOTIDE SEQUENCE [LARGE SCALE GENOMIC DNA]</scope>
    <source>
        <strain evidence="3 4">NIH1004</strain>
    </source>
</reference>
<evidence type="ECO:0000259" key="2">
    <source>
        <dbReference type="Pfam" id="PF24809"/>
    </source>
</evidence>